<dbReference type="GO" id="GO:0005634">
    <property type="term" value="C:nucleus"/>
    <property type="evidence" value="ECO:0007669"/>
    <property type="project" value="UniProtKB-SubCell"/>
</dbReference>
<evidence type="ECO:0000259" key="13">
    <source>
        <dbReference type="PROSITE" id="PS50157"/>
    </source>
</evidence>
<feature type="domain" description="C2H2-type" evidence="13">
    <location>
        <begin position="171"/>
        <end position="198"/>
    </location>
</feature>
<evidence type="ECO:0000256" key="6">
    <source>
        <dbReference type="ARBA" id="ARBA00022833"/>
    </source>
</evidence>
<keyword evidence="7" id="KW-0805">Transcription regulation</keyword>
<comment type="subcellular location">
    <subcellularLocation>
        <location evidence="2">Nucleus</location>
    </subcellularLocation>
</comment>
<evidence type="ECO:0000256" key="9">
    <source>
        <dbReference type="ARBA" id="ARBA00023163"/>
    </source>
</evidence>
<feature type="region of interest" description="Disordered" evidence="12">
    <location>
        <begin position="239"/>
        <end position="276"/>
    </location>
</feature>
<evidence type="ECO:0000256" key="7">
    <source>
        <dbReference type="ARBA" id="ARBA00023015"/>
    </source>
</evidence>
<reference evidence="14" key="1">
    <citation type="submission" date="2020-09" db="EMBL/GenBank/DDBJ databases">
        <authorList>
            <person name="Kikuchi T."/>
        </authorList>
    </citation>
    <scope>NUCLEOTIDE SEQUENCE</scope>
    <source>
        <strain evidence="14">SH1</strain>
    </source>
</reference>
<dbReference type="GO" id="GO:0140297">
    <property type="term" value="F:DNA-binding transcription factor binding"/>
    <property type="evidence" value="ECO:0007669"/>
    <property type="project" value="UniProtKB-ARBA"/>
</dbReference>
<dbReference type="FunFam" id="3.30.160.60:FF:000624">
    <property type="entry name" value="zinc finger protein 697"/>
    <property type="match status" value="1"/>
</dbReference>
<keyword evidence="3" id="KW-0479">Metal-binding</keyword>
<comment type="function">
    <text evidence="1">May be involved in transcriptional regulation.</text>
</comment>
<dbReference type="GO" id="GO:0008270">
    <property type="term" value="F:zinc ion binding"/>
    <property type="evidence" value="ECO:0007669"/>
    <property type="project" value="UniProtKB-KW"/>
</dbReference>
<evidence type="ECO:0000256" key="5">
    <source>
        <dbReference type="ARBA" id="ARBA00022771"/>
    </source>
</evidence>
<feature type="compositionally biased region" description="Basic residues" evidence="12">
    <location>
        <begin position="239"/>
        <end position="248"/>
    </location>
</feature>
<dbReference type="Proteomes" id="UP000783686">
    <property type="component" value="Unassembled WGS sequence"/>
</dbReference>
<gene>
    <name evidence="14" type="ORF">BOKJ2_LOCUS13147</name>
</gene>
<feature type="compositionally biased region" description="Low complexity" evidence="12">
    <location>
        <begin position="266"/>
        <end position="276"/>
    </location>
</feature>
<dbReference type="SMART" id="SM00355">
    <property type="entry name" value="ZnF_C2H2"/>
    <property type="match status" value="4"/>
</dbReference>
<keyword evidence="15" id="KW-1185">Reference proteome</keyword>
<keyword evidence="8" id="KW-0238">DNA-binding</keyword>
<dbReference type="SUPFAM" id="SSF57667">
    <property type="entry name" value="beta-beta-alpha zinc fingers"/>
    <property type="match status" value="2"/>
</dbReference>
<feature type="domain" description="C2H2-type" evidence="13">
    <location>
        <begin position="143"/>
        <end position="170"/>
    </location>
</feature>
<dbReference type="InterPro" id="IPR013087">
    <property type="entry name" value="Znf_C2H2_type"/>
</dbReference>
<keyword evidence="10" id="KW-0539">Nucleus</keyword>
<dbReference type="Pfam" id="PF00096">
    <property type="entry name" value="zf-C2H2"/>
    <property type="match status" value="2"/>
</dbReference>
<dbReference type="InterPro" id="IPR043359">
    <property type="entry name" value="GLI-like"/>
</dbReference>
<evidence type="ECO:0000313" key="15">
    <source>
        <dbReference type="Proteomes" id="UP000614601"/>
    </source>
</evidence>
<dbReference type="PROSITE" id="PS50157">
    <property type="entry name" value="ZINC_FINGER_C2H2_2"/>
    <property type="match status" value="4"/>
</dbReference>
<dbReference type="OrthoDB" id="5968217at2759"/>
<dbReference type="PANTHER" id="PTHR45718">
    <property type="entry name" value="TRANSCRIPTIONAL ACTIVATOR CUBITUS INTERRUPTUS"/>
    <property type="match status" value="1"/>
</dbReference>
<dbReference type="PANTHER" id="PTHR45718:SF4">
    <property type="entry name" value="TRANSCRIPTIONAL ACTIVATOR CUBITUS INTERRUPTUS"/>
    <property type="match status" value="1"/>
</dbReference>
<sequence length="326" mass="37891">MLNYNNPGVPAEPVAFSYPTNYDWKPVVPTTSNDYVGDHYMQYNMPYPHIRQFYPGFETGQENQQHNPFIDTSVATNYEVQNTCYQRVNREKVPPKDTGPKICMWRTSAGICGQRSTDLKMFVEHINEHANATDGSRHVCLWKNCSRELKEFKAKYKLVNHIRVHTGERPFVCTHCSKYFARSENLKIHERTHTGEKPFECDQCKKKFANSSDRKKHMHVHSKNRPYFCSQCKKKYTHPSSLRKHHKQTHPDVPLQPLTHYKGESDASSDSGNASAMTPTLHDPMFLCKQEDLVVPNFVQLNPPMPFPQDTMISYIPHQFNSAYYQ</sequence>
<evidence type="ECO:0000313" key="14">
    <source>
        <dbReference type="EMBL" id="CAD5229088.1"/>
    </source>
</evidence>
<dbReference type="InterPro" id="IPR036236">
    <property type="entry name" value="Znf_C2H2_sf"/>
</dbReference>
<dbReference type="PROSITE" id="PS00028">
    <property type="entry name" value="ZINC_FINGER_C2H2_1"/>
    <property type="match status" value="3"/>
</dbReference>
<keyword evidence="6" id="KW-0862">Zinc</keyword>
<feature type="domain" description="C2H2-type" evidence="13">
    <location>
        <begin position="227"/>
        <end position="250"/>
    </location>
</feature>
<dbReference type="FunFam" id="3.30.160.60:FF:000031">
    <property type="entry name" value="GLI family zinc finger 3"/>
    <property type="match status" value="1"/>
</dbReference>
<organism evidence="14 15">
    <name type="scientific">Bursaphelenchus okinawaensis</name>
    <dbReference type="NCBI Taxonomy" id="465554"/>
    <lineage>
        <taxon>Eukaryota</taxon>
        <taxon>Metazoa</taxon>
        <taxon>Ecdysozoa</taxon>
        <taxon>Nematoda</taxon>
        <taxon>Chromadorea</taxon>
        <taxon>Rhabditida</taxon>
        <taxon>Tylenchina</taxon>
        <taxon>Tylenchomorpha</taxon>
        <taxon>Aphelenchoidea</taxon>
        <taxon>Aphelenchoididae</taxon>
        <taxon>Bursaphelenchus</taxon>
    </lineage>
</organism>
<evidence type="ECO:0000256" key="2">
    <source>
        <dbReference type="ARBA" id="ARBA00004123"/>
    </source>
</evidence>
<dbReference type="Proteomes" id="UP000614601">
    <property type="component" value="Unassembled WGS sequence"/>
</dbReference>
<evidence type="ECO:0000256" key="10">
    <source>
        <dbReference type="ARBA" id="ARBA00023242"/>
    </source>
</evidence>
<evidence type="ECO:0000256" key="12">
    <source>
        <dbReference type="SAM" id="MobiDB-lite"/>
    </source>
</evidence>
<dbReference type="FunFam" id="3.30.160.60:FF:000097">
    <property type="entry name" value="Zinc finger protein"/>
    <property type="match status" value="1"/>
</dbReference>
<dbReference type="Gene3D" id="3.30.160.60">
    <property type="entry name" value="Classic Zinc Finger"/>
    <property type="match status" value="4"/>
</dbReference>
<evidence type="ECO:0000256" key="1">
    <source>
        <dbReference type="ARBA" id="ARBA00003767"/>
    </source>
</evidence>
<accession>A0A811LNS3</accession>
<keyword evidence="4" id="KW-0677">Repeat</keyword>
<comment type="caution">
    <text evidence="14">The sequence shown here is derived from an EMBL/GenBank/DDBJ whole genome shotgun (WGS) entry which is preliminary data.</text>
</comment>
<dbReference type="GO" id="GO:0000981">
    <property type="term" value="F:DNA-binding transcription factor activity, RNA polymerase II-specific"/>
    <property type="evidence" value="ECO:0007669"/>
    <property type="project" value="TreeGrafter"/>
</dbReference>
<keyword evidence="5 11" id="KW-0863">Zinc-finger</keyword>
<dbReference type="AlphaFoldDB" id="A0A811LNS3"/>
<evidence type="ECO:0000256" key="8">
    <source>
        <dbReference type="ARBA" id="ARBA00023125"/>
    </source>
</evidence>
<protein>
    <recommendedName>
        <fullName evidence="13">C2H2-type domain-containing protein</fullName>
    </recommendedName>
</protein>
<feature type="domain" description="C2H2-type" evidence="13">
    <location>
        <begin position="199"/>
        <end position="226"/>
    </location>
</feature>
<dbReference type="GO" id="GO:0000978">
    <property type="term" value="F:RNA polymerase II cis-regulatory region sequence-specific DNA binding"/>
    <property type="evidence" value="ECO:0007669"/>
    <property type="project" value="TreeGrafter"/>
</dbReference>
<evidence type="ECO:0000256" key="11">
    <source>
        <dbReference type="PROSITE-ProRule" id="PRU00042"/>
    </source>
</evidence>
<keyword evidence="9" id="KW-0804">Transcription</keyword>
<evidence type="ECO:0000256" key="3">
    <source>
        <dbReference type="ARBA" id="ARBA00022723"/>
    </source>
</evidence>
<dbReference type="InterPro" id="IPR056436">
    <property type="entry name" value="Znf-C2H2_ZIC1-5/GLI1-3-like"/>
</dbReference>
<dbReference type="EMBL" id="CAJFCW020000006">
    <property type="protein sequence ID" value="CAG9125735.1"/>
    <property type="molecule type" value="Genomic_DNA"/>
</dbReference>
<dbReference type="EMBL" id="CAJFDH010000006">
    <property type="protein sequence ID" value="CAD5229088.1"/>
    <property type="molecule type" value="Genomic_DNA"/>
</dbReference>
<proteinExistence type="predicted"/>
<name>A0A811LNS3_9BILA</name>
<dbReference type="Pfam" id="PF23561">
    <property type="entry name" value="zf-C2H2_15"/>
    <property type="match status" value="1"/>
</dbReference>
<evidence type="ECO:0000256" key="4">
    <source>
        <dbReference type="ARBA" id="ARBA00022737"/>
    </source>
</evidence>